<dbReference type="OrthoDB" id="8116065at2"/>
<proteinExistence type="predicted"/>
<evidence type="ECO:0000256" key="1">
    <source>
        <dbReference type="SAM" id="SignalP"/>
    </source>
</evidence>
<accession>A0A3A5KV15</accession>
<gene>
    <name evidence="2" type="ORF">D3227_10260</name>
</gene>
<keyword evidence="1" id="KW-0732">Signal</keyword>
<feature type="signal peptide" evidence="1">
    <location>
        <begin position="1"/>
        <end position="29"/>
    </location>
</feature>
<keyword evidence="3" id="KW-1185">Reference proteome</keyword>
<feature type="chain" id="PRO_5017292600" evidence="1">
    <location>
        <begin position="30"/>
        <end position="99"/>
    </location>
</feature>
<organism evidence="2 3">
    <name type="scientific">Mesorhizobium waimense</name>
    <dbReference type="NCBI Taxonomy" id="1300307"/>
    <lineage>
        <taxon>Bacteria</taxon>
        <taxon>Pseudomonadati</taxon>
        <taxon>Pseudomonadota</taxon>
        <taxon>Alphaproteobacteria</taxon>
        <taxon>Hyphomicrobiales</taxon>
        <taxon>Phyllobacteriaceae</taxon>
        <taxon>Mesorhizobium</taxon>
    </lineage>
</organism>
<dbReference type="AlphaFoldDB" id="A0A3A5KV15"/>
<name>A0A3A5KV15_9HYPH</name>
<dbReference type="RefSeq" id="WP_120013996.1">
    <property type="nucleotide sequence ID" value="NZ_QZWZ01000006.1"/>
</dbReference>
<dbReference type="EMBL" id="QZWZ01000006">
    <property type="protein sequence ID" value="RJT40352.1"/>
    <property type="molecule type" value="Genomic_DNA"/>
</dbReference>
<sequence length="99" mass="11200">MPQLRLSTVFMSAMLATVMLPVAAPYALAQAVVPTNRNILIQQNDLQALQNRLQRRQFQQQQQQYRAQDRQIVPQPRPQVPVVRPPCQVLGNAILAGCR</sequence>
<protein>
    <submittedName>
        <fullName evidence="2">Uncharacterized protein</fullName>
    </submittedName>
</protein>
<comment type="caution">
    <text evidence="2">The sequence shown here is derived from an EMBL/GenBank/DDBJ whole genome shotgun (WGS) entry which is preliminary data.</text>
</comment>
<reference evidence="2 3" key="1">
    <citation type="submission" date="2018-09" db="EMBL/GenBank/DDBJ databases">
        <title>Mesorhizobium carmichaelinearum sp. nov. isolated from Carmichaelinea spp. root nodules in New Zealand.</title>
        <authorList>
            <person name="De Meyer S.E."/>
        </authorList>
    </citation>
    <scope>NUCLEOTIDE SEQUENCE [LARGE SCALE GENOMIC DNA]</scope>
    <source>
        <strain evidence="2 3">ICMP19557</strain>
    </source>
</reference>
<evidence type="ECO:0000313" key="3">
    <source>
        <dbReference type="Proteomes" id="UP000272706"/>
    </source>
</evidence>
<dbReference type="Proteomes" id="UP000272706">
    <property type="component" value="Unassembled WGS sequence"/>
</dbReference>
<evidence type="ECO:0000313" key="2">
    <source>
        <dbReference type="EMBL" id="RJT40352.1"/>
    </source>
</evidence>